<reference evidence="2" key="1">
    <citation type="submission" date="2023-08" db="EMBL/GenBank/DDBJ databases">
        <title>Reference Genome Resource for the Citrus Pathogen Phytophthora citrophthora.</title>
        <authorList>
            <person name="Moller H."/>
            <person name="Coetzee B."/>
            <person name="Rose L.J."/>
            <person name="Van Niekerk J.M."/>
        </authorList>
    </citation>
    <scope>NUCLEOTIDE SEQUENCE</scope>
    <source>
        <strain evidence="2">STE-U-9442</strain>
    </source>
</reference>
<dbReference type="Proteomes" id="UP001259832">
    <property type="component" value="Unassembled WGS sequence"/>
</dbReference>
<proteinExistence type="predicted"/>
<feature type="region of interest" description="Disordered" evidence="1">
    <location>
        <begin position="66"/>
        <end position="115"/>
    </location>
</feature>
<dbReference type="AlphaFoldDB" id="A0AAD9G024"/>
<protein>
    <submittedName>
        <fullName evidence="2">Uncharacterized protein</fullName>
    </submittedName>
</protein>
<keyword evidence="3" id="KW-1185">Reference proteome</keyword>
<feature type="compositionally biased region" description="Low complexity" evidence="1">
    <location>
        <begin position="91"/>
        <end position="115"/>
    </location>
</feature>
<gene>
    <name evidence="2" type="ORF">P3T76_015492</name>
</gene>
<sequence>MQNELVAQHQFQHTPLPLAPPPMSTHCSPTDSSILEWLLRSNNAEEGPWSKLATEPQMPTNAIVPYLENTDEPHPGVDADLTPAFVPAPVSTTGTTPADTRTSDTTTTPSLPFNI</sequence>
<organism evidence="2 3">
    <name type="scientific">Phytophthora citrophthora</name>
    <dbReference type="NCBI Taxonomy" id="4793"/>
    <lineage>
        <taxon>Eukaryota</taxon>
        <taxon>Sar</taxon>
        <taxon>Stramenopiles</taxon>
        <taxon>Oomycota</taxon>
        <taxon>Peronosporomycetes</taxon>
        <taxon>Peronosporales</taxon>
        <taxon>Peronosporaceae</taxon>
        <taxon>Phytophthora</taxon>
    </lineage>
</organism>
<evidence type="ECO:0000313" key="3">
    <source>
        <dbReference type="Proteomes" id="UP001259832"/>
    </source>
</evidence>
<comment type="caution">
    <text evidence="2">The sequence shown here is derived from an EMBL/GenBank/DDBJ whole genome shotgun (WGS) entry which is preliminary data.</text>
</comment>
<evidence type="ECO:0000313" key="2">
    <source>
        <dbReference type="EMBL" id="KAK1929052.1"/>
    </source>
</evidence>
<evidence type="ECO:0000256" key="1">
    <source>
        <dbReference type="SAM" id="MobiDB-lite"/>
    </source>
</evidence>
<name>A0AAD9G024_9STRA</name>
<dbReference type="EMBL" id="JASMQC010000053">
    <property type="protein sequence ID" value="KAK1929052.1"/>
    <property type="molecule type" value="Genomic_DNA"/>
</dbReference>
<accession>A0AAD9G024</accession>